<name>A0A4Z8YG45_SALET</name>
<evidence type="ECO:0000313" key="2">
    <source>
        <dbReference type="Proteomes" id="UP000319840"/>
    </source>
</evidence>
<organism evidence="1 2">
    <name type="scientific">Salmonella enterica subsp. enterica serovar Bareilly</name>
    <dbReference type="NCBI Taxonomy" id="58096"/>
    <lineage>
        <taxon>Bacteria</taxon>
        <taxon>Pseudomonadati</taxon>
        <taxon>Pseudomonadota</taxon>
        <taxon>Gammaproteobacteria</taxon>
        <taxon>Enterobacterales</taxon>
        <taxon>Enterobacteriaceae</taxon>
        <taxon>Salmonella</taxon>
    </lineage>
</organism>
<comment type="caution">
    <text evidence="1">The sequence shown here is derived from an EMBL/GenBank/DDBJ whole genome shotgun (WGS) entry which is preliminary data.</text>
</comment>
<dbReference type="Proteomes" id="UP000319840">
    <property type="component" value="Unassembled WGS sequence"/>
</dbReference>
<dbReference type="EMBL" id="VLQD01000037">
    <property type="protein sequence ID" value="TSE95786.1"/>
    <property type="molecule type" value="Genomic_DNA"/>
</dbReference>
<accession>A0A4Z8YG45</accession>
<reference evidence="1 2" key="1">
    <citation type="journal article" date="2019" name="Appl. Environ. Microbiol.">
        <title>Clinically Unreported Salmonellosis Outbreak Detected via Comparative Genomic Analysis of Municipal Wastewater Salmonella Isolates.</title>
        <authorList>
            <person name="Diemert S."/>
            <person name="Yan T."/>
        </authorList>
    </citation>
    <scope>NUCLEOTIDE SEQUENCE [LARGE SCALE GENOMIC DNA]</scope>
    <source>
        <strain evidence="1 2">HIY0301</strain>
    </source>
</reference>
<proteinExistence type="predicted"/>
<protein>
    <submittedName>
        <fullName evidence="1">Uncharacterized protein</fullName>
    </submittedName>
</protein>
<sequence length="81" mass="9297">MTRYAINRDALYSAFKDFLYSEINANPALKSATVDDLADIVLAKKWRIFLPDGIKRTTAEKAAQRVLYMTNQPENQTQQEN</sequence>
<gene>
    <name evidence="1" type="ORF">FG767_22610</name>
</gene>
<dbReference type="RefSeq" id="WP_003690221.1">
    <property type="nucleotide sequence ID" value="NZ_VCTK02000029.1"/>
</dbReference>
<dbReference type="GeneID" id="39692676"/>
<dbReference type="AlphaFoldDB" id="A0A4Z8YG45"/>
<evidence type="ECO:0000313" key="1">
    <source>
        <dbReference type="EMBL" id="TSE95786.1"/>
    </source>
</evidence>